<dbReference type="EMBL" id="DWUV01000115">
    <property type="protein sequence ID" value="HJD34115.1"/>
    <property type="molecule type" value="Genomic_DNA"/>
</dbReference>
<evidence type="ECO:0000313" key="1">
    <source>
        <dbReference type="EMBL" id="HJD34115.1"/>
    </source>
</evidence>
<protein>
    <recommendedName>
        <fullName evidence="3">Zinc dependent phospholipase C family protein</fullName>
    </recommendedName>
</protein>
<evidence type="ECO:0008006" key="3">
    <source>
        <dbReference type="Google" id="ProtNLM"/>
    </source>
</evidence>
<evidence type="ECO:0000313" key="2">
    <source>
        <dbReference type="Proteomes" id="UP000823897"/>
    </source>
</evidence>
<dbReference type="AlphaFoldDB" id="A0A9D2R4W9"/>
<reference evidence="1" key="1">
    <citation type="journal article" date="2021" name="PeerJ">
        <title>Extensive microbial diversity within the chicken gut microbiome revealed by metagenomics and culture.</title>
        <authorList>
            <person name="Gilroy R."/>
            <person name="Ravi A."/>
            <person name="Getino M."/>
            <person name="Pursley I."/>
            <person name="Horton D.L."/>
            <person name="Alikhan N.F."/>
            <person name="Baker D."/>
            <person name="Gharbi K."/>
            <person name="Hall N."/>
            <person name="Watson M."/>
            <person name="Adriaenssens E.M."/>
            <person name="Foster-Nyarko E."/>
            <person name="Jarju S."/>
            <person name="Secka A."/>
            <person name="Antonio M."/>
            <person name="Oren A."/>
            <person name="Chaudhuri R.R."/>
            <person name="La Ragione R."/>
            <person name="Hildebrand F."/>
            <person name="Pallen M.J."/>
        </authorList>
    </citation>
    <scope>NUCLEOTIDE SEQUENCE</scope>
    <source>
        <strain evidence="1">ChiGjej3B3-11674</strain>
    </source>
</reference>
<proteinExistence type="predicted"/>
<sequence length="234" mass="27206">MPGYILHLTAAKMYLDSILNKNPDDPLCRDPQQQNDFYIGNLLPDSTKGYEAKAVSHFRDPAYRDRMMEWPHPGRFAGKYADRMNGANGAVYRGYLFHLYIDRCFFRDYIPRIVTFYDKSGRETGIRSEITEVLLKKSGERISPKRYLSEEYYYGDYTRMNTRLSREYNLPAELKPGTDPGIEEADYPGIYHILEELERYRRIPECAADELKVFDLDELAAFLYSAVLLGGDTL</sequence>
<comment type="caution">
    <text evidence="1">The sequence shown here is derived from an EMBL/GenBank/DDBJ whole genome shotgun (WGS) entry which is preliminary data.</text>
</comment>
<accession>A0A9D2R4W9</accession>
<organism evidence="1 2">
    <name type="scientific">Candidatus Mediterraneibacter tabaqchaliae</name>
    <dbReference type="NCBI Taxonomy" id="2838689"/>
    <lineage>
        <taxon>Bacteria</taxon>
        <taxon>Bacillati</taxon>
        <taxon>Bacillota</taxon>
        <taxon>Clostridia</taxon>
        <taxon>Lachnospirales</taxon>
        <taxon>Lachnospiraceae</taxon>
        <taxon>Mediterraneibacter</taxon>
    </lineage>
</organism>
<reference evidence="1" key="2">
    <citation type="submission" date="2021-04" db="EMBL/GenBank/DDBJ databases">
        <authorList>
            <person name="Gilroy R."/>
        </authorList>
    </citation>
    <scope>NUCLEOTIDE SEQUENCE</scope>
    <source>
        <strain evidence="1">ChiGjej3B3-11674</strain>
    </source>
</reference>
<name>A0A9D2R4W9_9FIRM</name>
<dbReference type="Proteomes" id="UP000823897">
    <property type="component" value="Unassembled WGS sequence"/>
</dbReference>
<gene>
    <name evidence="1" type="ORF">H9911_06210</name>
</gene>